<dbReference type="OrthoDB" id="8678477at2"/>
<dbReference type="PANTHER" id="PTHR42928:SF5">
    <property type="entry name" value="BLR1237 PROTEIN"/>
    <property type="match status" value="1"/>
</dbReference>
<accession>A0A446CP09</accession>
<dbReference type="AlphaFoldDB" id="A0A446CP09"/>
<keyword evidence="2" id="KW-0732">Signal</keyword>
<evidence type="ECO:0008006" key="5">
    <source>
        <dbReference type="Google" id="ProtNLM"/>
    </source>
</evidence>
<dbReference type="EMBL" id="UFQC01000019">
    <property type="protein sequence ID" value="SSW69664.1"/>
    <property type="molecule type" value="Genomic_DNA"/>
</dbReference>
<dbReference type="PANTHER" id="PTHR42928">
    <property type="entry name" value="TRICARBOXYLATE-BINDING PROTEIN"/>
    <property type="match status" value="1"/>
</dbReference>
<dbReference type="SUPFAM" id="SSF53850">
    <property type="entry name" value="Periplasmic binding protein-like II"/>
    <property type="match status" value="1"/>
</dbReference>
<dbReference type="InterPro" id="IPR005064">
    <property type="entry name" value="BUG"/>
</dbReference>
<organism evidence="3 4">
    <name type="scientific">Achromobacter veterisilvae</name>
    <dbReference type="NCBI Taxonomy" id="2069367"/>
    <lineage>
        <taxon>Bacteria</taxon>
        <taxon>Pseudomonadati</taxon>
        <taxon>Pseudomonadota</taxon>
        <taxon>Betaproteobacteria</taxon>
        <taxon>Burkholderiales</taxon>
        <taxon>Alcaligenaceae</taxon>
        <taxon>Achromobacter</taxon>
    </lineage>
</organism>
<reference evidence="3 4" key="1">
    <citation type="submission" date="2018-07" db="EMBL/GenBank/DDBJ databases">
        <authorList>
            <person name="Peeters C."/>
        </authorList>
    </citation>
    <scope>NUCLEOTIDE SEQUENCE [LARGE SCALE GENOMIC DNA]</scope>
    <source>
        <strain evidence="3 4">LMG 30378</strain>
    </source>
</reference>
<evidence type="ECO:0000313" key="3">
    <source>
        <dbReference type="EMBL" id="SSW69664.1"/>
    </source>
</evidence>
<gene>
    <name evidence="3" type="ORF">AVE30378_03629</name>
</gene>
<protein>
    <recommendedName>
        <fullName evidence="5">Tripartite tricarboxylate transporter family receptor</fullName>
    </recommendedName>
</protein>
<sequence length="333" mass="35092">MLFNRLRLAGCALALGAALLGQGAQAADYPSRPVMMMVPYPAGGASDAIARVVAPPVSKQLGQPVLVENLGGVSGALGAQKVLTARPDGYYLFQGSPNELILAPIANPAVKLKSEDFRLVQMIGMAPLVVVARSDLPAANADELVALARSRSGSQPLTFGSVGVGSLYHVLGEHLARTIGANMVHVPYKGGAPLMQDLGGGQVDIAILPLSQQQVALAEQGRIKLLASLDPQRSALPALKAVPSVNEGQSLKGFNFTTWTGYFVKRDTPENVVLQLHAALNAAMQDPAVKESLQYQNIEVSAPMSAEQADAMYRAETERFREISSHVQLAGNP</sequence>
<dbReference type="Pfam" id="PF03401">
    <property type="entry name" value="TctC"/>
    <property type="match status" value="1"/>
</dbReference>
<feature type="signal peptide" evidence="2">
    <location>
        <begin position="1"/>
        <end position="26"/>
    </location>
</feature>
<dbReference type="Gene3D" id="3.40.190.10">
    <property type="entry name" value="Periplasmic binding protein-like II"/>
    <property type="match status" value="1"/>
</dbReference>
<dbReference type="InterPro" id="IPR042100">
    <property type="entry name" value="Bug_dom1"/>
</dbReference>
<dbReference type="RefSeq" id="WP_129242342.1">
    <property type="nucleotide sequence ID" value="NZ_UFQC01000019.1"/>
</dbReference>
<evidence type="ECO:0000313" key="4">
    <source>
        <dbReference type="Proteomes" id="UP000289465"/>
    </source>
</evidence>
<name>A0A446CP09_9BURK</name>
<dbReference type="CDD" id="cd07012">
    <property type="entry name" value="PBP2_Bug_TTT"/>
    <property type="match status" value="1"/>
</dbReference>
<dbReference type="Gene3D" id="3.40.190.150">
    <property type="entry name" value="Bordetella uptake gene, domain 1"/>
    <property type="match status" value="1"/>
</dbReference>
<evidence type="ECO:0000256" key="1">
    <source>
        <dbReference type="ARBA" id="ARBA00006987"/>
    </source>
</evidence>
<comment type="similarity">
    <text evidence="1">Belongs to the UPF0065 (bug) family.</text>
</comment>
<proteinExistence type="inferred from homology"/>
<evidence type="ECO:0000256" key="2">
    <source>
        <dbReference type="SAM" id="SignalP"/>
    </source>
</evidence>
<dbReference type="Proteomes" id="UP000289465">
    <property type="component" value="Unassembled WGS sequence"/>
</dbReference>
<dbReference type="PIRSF" id="PIRSF017082">
    <property type="entry name" value="YflP"/>
    <property type="match status" value="1"/>
</dbReference>
<feature type="chain" id="PRO_5019271434" description="Tripartite tricarboxylate transporter family receptor" evidence="2">
    <location>
        <begin position="27"/>
        <end position="333"/>
    </location>
</feature>